<dbReference type="Proteomes" id="UP000192903">
    <property type="component" value="Unassembled WGS sequence"/>
</dbReference>
<feature type="compositionally biased region" description="Polar residues" evidence="1">
    <location>
        <begin position="73"/>
        <end position="85"/>
    </location>
</feature>
<feature type="compositionally biased region" description="Basic residues" evidence="1">
    <location>
        <begin position="1"/>
        <end position="17"/>
    </location>
</feature>
<sequence length="100" mass="10604">MAQRGGKRPGAGRKRGAPNKATAARQKEVAASGLTPLDYMLSIMRDESMTTESRFEAAKAAAPYVHPKLASVDHQSSDGSMSPKPSTIEFVAPEIDEGSD</sequence>
<name>A0A1X7G894_9HYPH</name>
<reference evidence="3" key="1">
    <citation type="submission" date="2017-04" db="EMBL/GenBank/DDBJ databases">
        <authorList>
            <person name="Varghese N."/>
            <person name="Submissions S."/>
        </authorList>
    </citation>
    <scope>NUCLEOTIDE SEQUENCE [LARGE SCALE GENOMIC DNA]</scope>
    <source>
        <strain evidence="3">B4P</strain>
    </source>
</reference>
<gene>
    <name evidence="2" type="ORF">SAMN02982989_3403</name>
</gene>
<dbReference type="AlphaFoldDB" id="A0A1X7G894"/>
<accession>A0A1X7G894</accession>
<protein>
    <submittedName>
        <fullName evidence="2">Uncharacterized protein</fullName>
    </submittedName>
</protein>
<organism evidence="2 3">
    <name type="scientific">Xaviernesmea oryzae</name>
    <dbReference type="NCBI Taxonomy" id="464029"/>
    <lineage>
        <taxon>Bacteria</taxon>
        <taxon>Pseudomonadati</taxon>
        <taxon>Pseudomonadota</taxon>
        <taxon>Alphaproteobacteria</taxon>
        <taxon>Hyphomicrobiales</taxon>
        <taxon>Rhizobiaceae</taxon>
        <taxon>Rhizobium/Agrobacterium group</taxon>
        <taxon>Xaviernesmea</taxon>
    </lineage>
</organism>
<evidence type="ECO:0000313" key="3">
    <source>
        <dbReference type="Proteomes" id="UP000192903"/>
    </source>
</evidence>
<dbReference type="RefSeq" id="WP_200814144.1">
    <property type="nucleotide sequence ID" value="NZ_FXAF01000011.1"/>
</dbReference>
<proteinExistence type="predicted"/>
<evidence type="ECO:0000256" key="1">
    <source>
        <dbReference type="SAM" id="MobiDB-lite"/>
    </source>
</evidence>
<evidence type="ECO:0000313" key="2">
    <source>
        <dbReference type="EMBL" id="SMF65775.1"/>
    </source>
</evidence>
<dbReference type="STRING" id="464029.SAMN02982989_3403"/>
<feature type="region of interest" description="Disordered" evidence="1">
    <location>
        <begin position="1"/>
        <end position="31"/>
    </location>
</feature>
<keyword evidence="3" id="KW-1185">Reference proteome</keyword>
<dbReference type="EMBL" id="FXAF01000011">
    <property type="protein sequence ID" value="SMF65775.1"/>
    <property type="molecule type" value="Genomic_DNA"/>
</dbReference>
<feature type="region of interest" description="Disordered" evidence="1">
    <location>
        <begin position="54"/>
        <end position="100"/>
    </location>
</feature>